<keyword evidence="2" id="KW-1185">Reference proteome</keyword>
<proteinExistence type="predicted"/>
<dbReference type="Proteomes" id="UP001630127">
    <property type="component" value="Unassembled WGS sequence"/>
</dbReference>
<protein>
    <submittedName>
        <fullName evidence="1">Uncharacterized protein</fullName>
    </submittedName>
</protein>
<sequence length="96" mass="11163">MHGVAIEIEPNYPIMLDVVNGLYTVAFGSLVSKMTTWRMLGVKEVVEPFIGVRIKDGSYSFWFDYWIDDELPPGNTKPLFEVRLNQAWRGDDWDYD</sequence>
<evidence type="ECO:0000313" key="1">
    <source>
        <dbReference type="EMBL" id="KAL3522615.1"/>
    </source>
</evidence>
<dbReference type="AlphaFoldDB" id="A0ABD2ZWN0"/>
<gene>
    <name evidence="1" type="ORF">ACH5RR_015449</name>
</gene>
<reference evidence="1 2" key="1">
    <citation type="submission" date="2024-11" db="EMBL/GenBank/DDBJ databases">
        <title>A near-complete genome assembly of Cinchona calisaya.</title>
        <authorList>
            <person name="Lian D.C."/>
            <person name="Zhao X.W."/>
            <person name="Wei L."/>
        </authorList>
    </citation>
    <scope>NUCLEOTIDE SEQUENCE [LARGE SCALE GENOMIC DNA]</scope>
    <source>
        <tissue evidence="1">Nenye</tissue>
    </source>
</reference>
<accession>A0ABD2ZWN0</accession>
<name>A0ABD2ZWN0_9GENT</name>
<organism evidence="1 2">
    <name type="scientific">Cinchona calisaya</name>
    <dbReference type="NCBI Taxonomy" id="153742"/>
    <lineage>
        <taxon>Eukaryota</taxon>
        <taxon>Viridiplantae</taxon>
        <taxon>Streptophyta</taxon>
        <taxon>Embryophyta</taxon>
        <taxon>Tracheophyta</taxon>
        <taxon>Spermatophyta</taxon>
        <taxon>Magnoliopsida</taxon>
        <taxon>eudicotyledons</taxon>
        <taxon>Gunneridae</taxon>
        <taxon>Pentapetalae</taxon>
        <taxon>asterids</taxon>
        <taxon>lamiids</taxon>
        <taxon>Gentianales</taxon>
        <taxon>Rubiaceae</taxon>
        <taxon>Cinchonoideae</taxon>
        <taxon>Cinchoneae</taxon>
        <taxon>Cinchona</taxon>
    </lineage>
</organism>
<evidence type="ECO:0000313" key="2">
    <source>
        <dbReference type="Proteomes" id="UP001630127"/>
    </source>
</evidence>
<comment type="caution">
    <text evidence="1">The sequence shown here is derived from an EMBL/GenBank/DDBJ whole genome shotgun (WGS) entry which is preliminary data.</text>
</comment>
<dbReference type="EMBL" id="JBJUIK010000007">
    <property type="protein sequence ID" value="KAL3522615.1"/>
    <property type="molecule type" value="Genomic_DNA"/>
</dbReference>